<evidence type="ECO:0000313" key="1">
    <source>
        <dbReference type="EMBL" id="MCM4081392.1"/>
    </source>
</evidence>
<dbReference type="RefSeq" id="WP_251801178.1">
    <property type="nucleotide sequence ID" value="NZ_JAMQOL010000040.1"/>
</dbReference>
<evidence type="ECO:0000313" key="2">
    <source>
        <dbReference type="Proteomes" id="UP001523216"/>
    </source>
</evidence>
<dbReference type="Proteomes" id="UP001523216">
    <property type="component" value="Unassembled WGS sequence"/>
</dbReference>
<dbReference type="Pfam" id="PF11209">
    <property type="entry name" value="LmeA"/>
    <property type="match status" value="1"/>
</dbReference>
<reference evidence="1 2" key="1">
    <citation type="submission" date="2022-06" db="EMBL/GenBank/DDBJ databases">
        <title>Actinoplanes abujensis sp. nov., isolated from Nigerian arid soil.</title>
        <authorList>
            <person name="Ding P."/>
        </authorList>
    </citation>
    <scope>NUCLEOTIDE SEQUENCE [LARGE SCALE GENOMIC DNA]</scope>
    <source>
        <strain evidence="2">TRM88002</strain>
    </source>
</reference>
<gene>
    <name evidence="1" type="ORF">LXN57_27840</name>
</gene>
<name>A0ABT0Y7E3_9ACTN</name>
<protein>
    <submittedName>
        <fullName evidence="1">DUF2993 domain-containing protein</fullName>
    </submittedName>
</protein>
<accession>A0ABT0Y7E3</accession>
<dbReference type="InterPro" id="IPR021373">
    <property type="entry name" value="DUF2993"/>
</dbReference>
<sequence length="239" mass="24204">MTRLKWIAGGAVAALLVLPVAADRVAAEVIERRIASRLACAAALATAPEVTVGGFPVLDQLAAGRLDEVRVSAADVTVSRVTLRQVSVVARDLALSGGLTAGSLTADATVDWAAVGRLGGAARIAGADDGGRLVLEAEVPVRGITLPATVYADIALSGDALTVTPAEIELSALGLRLPAERLPAAARQSRRIDLPELPAGVAYDRVSATSDGLTVSVTANQKITAGGDAGRKQTCGGQE</sequence>
<dbReference type="EMBL" id="JAMQOL010000040">
    <property type="protein sequence ID" value="MCM4081392.1"/>
    <property type="molecule type" value="Genomic_DNA"/>
</dbReference>
<organism evidence="1 2">
    <name type="scientific">Paractinoplanes hotanensis</name>
    <dbReference type="NCBI Taxonomy" id="2906497"/>
    <lineage>
        <taxon>Bacteria</taxon>
        <taxon>Bacillati</taxon>
        <taxon>Actinomycetota</taxon>
        <taxon>Actinomycetes</taxon>
        <taxon>Micromonosporales</taxon>
        <taxon>Micromonosporaceae</taxon>
        <taxon>Paractinoplanes</taxon>
    </lineage>
</organism>
<keyword evidence="2" id="KW-1185">Reference proteome</keyword>
<comment type="caution">
    <text evidence="1">The sequence shown here is derived from an EMBL/GenBank/DDBJ whole genome shotgun (WGS) entry which is preliminary data.</text>
</comment>
<proteinExistence type="predicted"/>